<feature type="compositionally biased region" description="Basic and acidic residues" evidence="1">
    <location>
        <begin position="65"/>
        <end position="86"/>
    </location>
</feature>
<proteinExistence type="predicted"/>
<feature type="compositionally biased region" description="Polar residues" evidence="1">
    <location>
        <begin position="265"/>
        <end position="284"/>
    </location>
</feature>
<evidence type="ECO:0000313" key="2">
    <source>
        <dbReference type="EMBL" id="CAE0712853.1"/>
    </source>
</evidence>
<sequence length="742" mass="83008">METSNTDDSRYDNADDDYFDDDDDDAIVLVSSTRQKWEKLHGIHTIANNNNNNIKSKSSDDDEGISDKDSSDEQTGRIRNSDRHQEEEEDEDEILVVAVRPTQSEHAITITITNEETSCSRRFSVYSYDRRFQICVLFVAIALSIGIKKRFHTRKKRRAAAAAVSKPTIGSNNKRIEETTAAAAAVAVSNSSGKNNFVGRNKGENATTTTTTTTIAKVAELVVDKTIDDDGAVLQSSDGSKSSRNEQQQKQKQKQQQQGELLETRQISVTGSSPSSSMLSKTQTVCESSDLVTADQQQQTRQDEKLEMAQQFAQDIRLVQDVLVEHSLDPSMAPQLAMSLQTSQKIIESQRDLSYQTAMLDAHHRQLDRQLSQKQHLESLKCAKYDPNWREKLQAMRDQSYYWNLSNGGFGRLWWEVVLIQQVACGVVPVWQYYYNSSSSFYQWNGRGTGNANVGNVNVIRNNSNSNEHILFGLVTSFLKDSVASILTEVCDCRPTQTSTSTSTGQSRTAAATTLTSTSWIQSTILSWIVVPTTFTASSLFSPHTTGSILPGLVEYWSCYGYCLLSTSMLLVLTIVFHQGLRILSVPSFLHHIVNLVSTALFYGPQRTLALVFTTVMRMLMVLPSSSDRDNLFNSINDEQQPRSSNSSGNNNTMMGCSCSFLLLSLWVVLPIVSWIRTPALCRQVESCVIGSDPIDFECALQKGRARLKRWQWEQIATRYLLLSLYSALILWENNSSSSQVL</sequence>
<feature type="region of interest" description="Disordered" evidence="1">
    <location>
        <begin position="232"/>
        <end position="284"/>
    </location>
</feature>
<feature type="region of interest" description="Disordered" evidence="1">
    <location>
        <begin position="45"/>
        <end position="93"/>
    </location>
</feature>
<dbReference type="AlphaFoldDB" id="A0A7S4EHB0"/>
<organism evidence="2">
    <name type="scientific">Pseudo-nitzschia australis</name>
    <dbReference type="NCBI Taxonomy" id="44445"/>
    <lineage>
        <taxon>Eukaryota</taxon>
        <taxon>Sar</taxon>
        <taxon>Stramenopiles</taxon>
        <taxon>Ochrophyta</taxon>
        <taxon>Bacillariophyta</taxon>
        <taxon>Bacillariophyceae</taxon>
        <taxon>Bacillariophycidae</taxon>
        <taxon>Bacillariales</taxon>
        <taxon>Bacillariaceae</taxon>
        <taxon>Pseudo-nitzschia</taxon>
    </lineage>
</organism>
<name>A0A7S4EHB0_9STRA</name>
<protein>
    <submittedName>
        <fullName evidence="2">Uncharacterized protein</fullName>
    </submittedName>
</protein>
<feature type="region of interest" description="Disordered" evidence="1">
    <location>
        <begin position="1"/>
        <end position="22"/>
    </location>
</feature>
<gene>
    <name evidence="2" type="ORF">PAUS00366_LOCUS5605</name>
</gene>
<reference evidence="2" key="1">
    <citation type="submission" date="2021-01" db="EMBL/GenBank/DDBJ databases">
        <authorList>
            <person name="Corre E."/>
            <person name="Pelletier E."/>
            <person name="Niang G."/>
            <person name="Scheremetjew M."/>
            <person name="Finn R."/>
            <person name="Kale V."/>
            <person name="Holt S."/>
            <person name="Cochrane G."/>
            <person name="Meng A."/>
            <person name="Brown T."/>
            <person name="Cohen L."/>
        </authorList>
    </citation>
    <scope>NUCLEOTIDE SEQUENCE</scope>
    <source>
        <strain evidence="2">10249 10 AB</strain>
    </source>
</reference>
<dbReference type="EMBL" id="HBIX01007149">
    <property type="protein sequence ID" value="CAE0712853.1"/>
    <property type="molecule type" value="Transcribed_RNA"/>
</dbReference>
<accession>A0A7S4EHB0</accession>
<evidence type="ECO:0000256" key="1">
    <source>
        <dbReference type="SAM" id="MobiDB-lite"/>
    </source>
</evidence>